<evidence type="ECO:0000313" key="2">
    <source>
        <dbReference type="EMBL" id="OGI71919.1"/>
    </source>
</evidence>
<dbReference type="InterPro" id="IPR007497">
    <property type="entry name" value="SIMPL/DUF541"/>
</dbReference>
<dbReference type="GO" id="GO:0006974">
    <property type="term" value="P:DNA damage response"/>
    <property type="evidence" value="ECO:0007669"/>
    <property type="project" value="TreeGrafter"/>
</dbReference>
<accession>A0A1F6VQR6</accession>
<keyword evidence="1" id="KW-0472">Membrane</keyword>
<dbReference type="Gene3D" id="3.30.110.170">
    <property type="entry name" value="Protein of unknown function (DUF541), domain 1"/>
    <property type="match status" value="1"/>
</dbReference>
<sequence>MIIDDLQKERLMKNGKIFAVIIGIYFITLIITQVKGWQIMRSDNTPVPTISVNGVGEVYAVPDVAQLRVSVVGDAKDRAGSVAKQAEVKQKFLTVMGDFKISDKDYKTEYISTNPKYEWQRQTIYCVTVPCPQPDGKNVLTGFTTDESLIVKVRNIDDAGKIYEALVTAGAQNVSGPDMMIDDEEKFVAEAREKAILDAKIKAKKLARDLGVRIVRISSFNENGGGYPMPMYASDTAMLKSTNAVPETVISKGENLITSNVTITYEIR</sequence>
<keyword evidence="1" id="KW-1133">Transmembrane helix</keyword>
<feature type="transmembrane region" description="Helical" evidence="1">
    <location>
        <begin position="17"/>
        <end position="37"/>
    </location>
</feature>
<dbReference type="Pfam" id="PF04402">
    <property type="entry name" value="SIMPL"/>
    <property type="match status" value="1"/>
</dbReference>
<organism evidence="2 3">
    <name type="scientific">Candidatus Nomurabacteria bacterium RIFCSPHIGHO2_02_FULL_38_15</name>
    <dbReference type="NCBI Taxonomy" id="1801752"/>
    <lineage>
        <taxon>Bacteria</taxon>
        <taxon>Candidatus Nomuraibacteriota</taxon>
    </lineage>
</organism>
<proteinExistence type="predicted"/>
<dbReference type="Proteomes" id="UP000179686">
    <property type="component" value="Unassembled WGS sequence"/>
</dbReference>
<name>A0A1F6VQR6_9BACT</name>
<gene>
    <name evidence="2" type="ORF">A3J61_00495</name>
</gene>
<dbReference type="STRING" id="1801752.A3J61_00495"/>
<dbReference type="PANTHER" id="PTHR34387:SF1">
    <property type="entry name" value="PERIPLASMIC IMMUNOGENIC PROTEIN"/>
    <property type="match status" value="1"/>
</dbReference>
<dbReference type="AlphaFoldDB" id="A0A1F6VQR6"/>
<evidence type="ECO:0008006" key="4">
    <source>
        <dbReference type="Google" id="ProtNLM"/>
    </source>
</evidence>
<protein>
    <recommendedName>
        <fullName evidence="4">DUF541 domain-containing protein</fullName>
    </recommendedName>
</protein>
<dbReference type="InterPro" id="IPR052022">
    <property type="entry name" value="26kDa_periplasmic_antigen"/>
</dbReference>
<evidence type="ECO:0000256" key="1">
    <source>
        <dbReference type="SAM" id="Phobius"/>
    </source>
</evidence>
<reference evidence="2 3" key="1">
    <citation type="journal article" date="2016" name="Nat. Commun.">
        <title>Thousands of microbial genomes shed light on interconnected biogeochemical processes in an aquifer system.</title>
        <authorList>
            <person name="Anantharaman K."/>
            <person name="Brown C.T."/>
            <person name="Hug L.A."/>
            <person name="Sharon I."/>
            <person name="Castelle C.J."/>
            <person name="Probst A.J."/>
            <person name="Thomas B.C."/>
            <person name="Singh A."/>
            <person name="Wilkins M.J."/>
            <person name="Karaoz U."/>
            <person name="Brodie E.L."/>
            <person name="Williams K.H."/>
            <person name="Hubbard S.S."/>
            <person name="Banfield J.F."/>
        </authorList>
    </citation>
    <scope>NUCLEOTIDE SEQUENCE [LARGE SCALE GENOMIC DNA]</scope>
</reference>
<dbReference type="PANTHER" id="PTHR34387">
    <property type="entry name" value="SLR1258 PROTEIN"/>
    <property type="match status" value="1"/>
</dbReference>
<evidence type="ECO:0000313" key="3">
    <source>
        <dbReference type="Proteomes" id="UP000179686"/>
    </source>
</evidence>
<comment type="caution">
    <text evidence="2">The sequence shown here is derived from an EMBL/GenBank/DDBJ whole genome shotgun (WGS) entry which is preliminary data.</text>
</comment>
<dbReference type="Gene3D" id="3.30.70.2970">
    <property type="entry name" value="Protein of unknown function (DUF541), domain 2"/>
    <property type="match status" value="1"/>
</dbReference>
<dbReference type="EMBL" id="MFUC01000016">
    <property type="protein sequence ID" value="OGI71919.1"/>
    <property type="molecule type" value="Genomic_DNA"/>
</dbReference>
<keyword evidence="1" id="KW-0812">Transmembrane</keyword>